<sequence>MTVEFVPGQNAPLQTSVVTFRASSQTPFDVSAMVTDARLQALSSDAFVFYNQPSTAGVQLTGDVVRVDLDRLHPDAAAVLCIVSVDPSAATAGAFRVAGLSARLSDESGSVLGEFDIPTAGSETAVICWELYRRNGAWKVRAVGQGYAGGLAELIGVHGVEVDDAPANAGSPTAPVRDDQVVEPVEEGRALERMWMIFEDASRSAASLISSSEYAMTRLDEELSVAVADASTRNSPAGIAAREAAQKRHDELVATARESHTRDSAQLAHELTVVDSVIPRAMASWESPVWAAGSARESLTSSDGVRLGMLSAPDRSSLSVPYCMPLPLPRPIWVDSTSGAAAVAVVSALTLRIMAAGPMPLLDVVDLTGSYTLLTDRLSAQLAGPVIRTHQEISARLTELAQAVDLAGLARNSGQEFAMSHDAGPSTPRLLILGDFPHGYSAQDAEAIMFLAEHGPMIGLSILLVGDDESSSTEESIVALAHGCRHVPAAGEIDVHDPWTGSHWVLVPDTLNPATQPQLFAAFDKL</sequence>
<organism evidence="3">
    <name type="scientific">Nocardia globerula</name>
    <dbReference type="NCBI Taxonomy" id="1818"/>
    <lineage>
        <taxon>Bacteria</taxon>
        <taxon>Bacillati</taxon>
        <taxon>Actinomycetota</taxon>
        <taxon>Actinomycetes</taxon>
        <taxon>Mycobacteriales</taxon>
        <taxon>Nocardiaceae</taxon>
        <taxon>Nocardia</taxon>
    </lineage>
</organism>
<protein>
    <submittedName>
        <fullName evidence="3">Stress response protein SCP2</fullName>
    </submittedName>
</protein>
<dbReference type="InterPro" id="IPR051324">
    <property type="entry name" value="Stress/Tellurium_Resist"/>
</dbReference>
<dbReference type="CDD" id="cd06974">
    <property type="entry name" value="TerD_like"/>
    <property type="match status" value="1"/>
</dbReference>
<evidence type="ECO:0000313" key="3">
    <source>
        <dbReference type="EMBL" id="TYQ07015.1"/>
    </source>
</evidence>
<evidence type="ECO:0000259" key="2">
    <source>
        <dbReference type="Pfam" id="PF02342"/>
    </source>
</evidence>
<dbReference type="EMBL" id="VNIQ01000002">
    <property type="protein sequence ID" value="TYQ07015.1"/>
    <property type="molecule type" value="Genomic_DNA"/>
</dbReference>
<name>A0A652YVA5_NOCGL</name>
<dbReference type="AlphaFoldDB" id="A0A652YVA5"/>
<reference evidence="3" key="1">
    <citation type="submission" date="2019-07" db="EMBL/GenBank/DDBJ databases">
        <title>Genomic Encyclopedia of Type Strains, Phase IV (KMG-IV): sequencing the most valuable type-strain genomes for metagenomic binning, comparative biology and taxonomic classification.</title>
        <authorList>
            <person name="Goeker M."/>
        </authorList>
    </citation>
    <scope>NUCLEOTIDE SEQUENCE</scope>
    <source>
        <strain evidence="3">DSM 44596</strain>
    </source>
</reference>
<dbReference type="Gene3D" id="2.60.60.30">
    <property type="entry name" value="sav2460 like domains"/>
    <property type="match status" value="1"/>
</dbReference>
<comment type="caution">
    <text evidence="3">The sequence shown here is derived from an EMBL/GenBank/DDBJ whole genome shotgun (WGS) entry which is preliminary data.</text>
</comment>
<comment type="similarity">
    <text evidence="1">Belongs to the CAPAB/TerDEXZ family.</text>
</comment>
<gene>
    <name evidence="3" type="ORF">FNL38_1021159</name>
</gene>
<evidence type="ECO:0000256" key="1">
    <source>
        <dbReference type="ARBA" id="ARBA00008775"/>
    </source>
</evidence>
<proteinExistence type="inferred from homology"/>
<dbReference type="Pfam" id="PF02342">
    <property type="entry name" value="TerD"/>
    <property type="match status" value="1"/>
</dbReference>
<accession>A0A652YVA5</accession>
<dbReference type="PANTHER" id="PTHR32097:SF4">
    <property type="entry name" value="GENERAL STRESS PROTEIN 16U"/>
    <property type="match status" value="1"/>
</dbReference>
<dbReference type="InterPro" id="IPR003325">
    <property type="entry name" value="TerD"/>
</dbReference>
<feature type="domain" description="TerD" evidence="2">
    <location>
        <begin position="23"/>
        <end position="155"/>
    </location>
</feature>
<dbReference type="PANTHER" id="PTHR32097">
    <property type="entry name" value="CAMP-BINDING PROTEIN 1-RELATED"/>
    <property type="match status" value="1"/>
</dbReference>